<name>X0S1F6_9ZZZZ</name>
<organism evidence="1">
    <name type="scientific">marine sediment metagenome</name>
    <dbReference type="NCBI Taxonomy" id="412755"/>
    <lineage>
        <taxon>unclassified sequences</taxon>
        <taxon>metagenomes</taxon>
        <taxon>ecological metagenomes</taxon>
    </lineage>
</organism>
<dbReference type="EMBL" id="BARS01007764">
    <property type="protein sequence ID" value="GAF69076.1"/>
    <property type="molecule type" value="Genomic_DNA"/>
</dbReference>
<gene>
    <name evidence="1" type="ORF">S01H1_14894</name>
</gene>
<dbReference type="AlphaFoldDB" id="X0S1F6"/>
<feature type="non-terminal residue" evidence="1">
    <location>
        <position position="32"/>
    </location>
</feature>
<proteinExistence type="predicted"/>
<reference evidence="1" key="1">
    <citation type="journal article" date="2014" name="Front. Microbiol.">
        <title>High frequency of phylogenetically diverse reductive dehalogenase-homologous genes in deep subseafloor sedimentary metagenomes.</title>
        <authorList>
            <person name="Kawai M."/>
            <person name="Futagami T."/>
            <person name="Toyoda A."/>
            <person name="Takaki Y."/>
            <person name="Nishi S."/>
            <person name="Hori S."/>
            <person name="Arai W."/>
            <person name="Tsubouchi T."/>
            <person name="Morono Y."/>
            <person name="Uchiyama I."/>
            <person name="Ito T."/>
            <person name="Fujiyama A."/>
            <person name="Inagaki F."/>
            <person name="Takami H."/>
        </authorList>
    </citation>
    <scope>NUCLEOTIDE SEQUENCE</scope>
    <source>
        <strain evidence="1">Expedition CK06-06</strain>
    </source>
</reference>
<accession>X0S1F6</accession>
<evidence type="ECO:0000313" key="1">
    <source>
        <dbReference type="EMBL" id="GAF69076.1"/>
    </source>
</evidence>
<sequence length="32" mass="3553">MSDTTFNEAEYLEANPDVAAAVKEEQFCSGRE</sequence>
<comment type="caution">
    <text evidence="1">The sequence shown here is derived from an EMBL/GenBank/DDBJ whole genome shotgun (WGS) entry which is preliminary data.</text>
</comment>
<protein>
    <submittedName>
        <fullName evidence="1">Uncharacterized protein</fullName>
    </submittedName>
</protein>